<sequence length="609" mass="66127">MSAGFDWLNGVAAESSSSARASGLTPSPAPPPVSFGLTPNSSSASLPLPTVSHLGSINNSTANSTVDLSRTVNNGSSTALAGGSDTPEDLSVPLTLRADELSAEEAKTYLRWYNDIVVRRGTNLIRLEDVFAFMRNFSIPEPVRAALSRIFTSVTSLNVGEFFALLRLISHSILGQKPKRALIKDPAPIPKPRSILSAKRVQDADDQEEDVPANGKPKDKFDLDSFTEMLMTGETPRKKKKNRKGHRRIQFSDQVSVEPTRTSQVEPVKIDLSLPMDQLMKSMPKKEAPTVVVSEDDDLPDVPVDTFQHIKNVDSALIHGTPSNIPSVFFDEVYRSPSPNVEQPDPMIPNITGPVRLLSPSHTGPGIPLHASSTGPNMNSHSMIDGLLSPNYEALRSQAALSPSMTGSLTSSMRSHQQQVQQQQQTHVPQRLLSPPVPPARRARSLSQPEAVGHVTLEQLAQATLPHETSQHSLKPPMPPPERMTSPNRVSSPLAPAPPPPRRRGMSLTQQQQQPAPPSRSTPSPSLQQQQEQQQLNGFAQHFLPDPPQQYSNGVQQAPALPPKIPIAQNTSNNPYGGHLTANSGSAVNILDDLKALQNEVDRLHLYQS</sequence>
<dbReference type="AlphaFoldDB" id="A0A1E4RVD6"/>
<proteinExistence type="predicted"/>
<protein>
    <recommendedName>
        <fullName evidence="4">SCD5 protein</fullName>
    </recommendedName>
</protein>
<keyword evidence="3" id="KW-1185">Reference proteome</keyword>
<accession>A0A1E4RVD6</accession>
<feature type="region of interest" description="Disordered" evidence="1">
    <location>
        <begin position="466"/>
        <end position="580"/>
    </location>
</feature>
<feature type="region of interest" description="Disordered" evidence="1">
    <location>
        <begin position="16"/>
        <end position="40"/>
    </location>
</feature>
<feature type="region of interest" description="Disordered" evidence="1">
    <location>
        <begin position="400"/>
        <end position="448"/>
    </location>
</feature>
<feature type="compositionally biased region" description="Low complexity" evidence="1">
    <location>
        <begin position="521"/>
        <end position="536"/>
    </location>
</feature>
<dbReference type="Proteomes" id="UP000094389">
    <property type="component" value="Unassembled WGS sequence"/>
</dbReference>
<gene>
    <name evidence="2" type="ORF">CYBJADRAFT_169630</name>
</gene>
<dbReference type="OrthoDB" id="2553626at2759"/>
<organism evidence="2 3">
    <name type="scientific">Cyberlindnera jadinii (strain ATCC 18201 / CBS 1600 / BCRC 20928 / JCM 3617 / NBRC 0987 / NRRL Y-1542)</name>
    <name type="common">Torula yeast</name>
    <name type="synonym">Candida utilis</name>
    <dbReference type="NCBI Taxonomy" id="983966"/>
    <lineage>
        <taxon>Eukaryota</taxon>
        <taxon>Fungi</taxon>
        <taxon>Dikarya</taxon>
        <taxon>Ascomycota</taxon>
        <taxon>Saccharomycotina</taxon>
        <taxon>Saccharomycetes</taxon>
        <taxon>Phaffomycetales</taxon>
        <taxon>Phaffomycetaceae</taxon>
        <taxon>Cyberlindnera</taxon>
    </lineage>
</organism>
<dbReference type="GeneID" id="30990268"/>
<evidence type="ECO:0000313" key="2">
    <source>
        <dbReference type="EMBL" id="ODV71234.1"/>
    </source>
</evidence>
<dbReference type="OMA" id="QINHFQN"/>
<dbReference type="STRING" id="983966.A0A1E4RVD6"/>
<reference evidence="2 3" key="1">
    <citation type="journal article" date="2016" name="Proc. Natl. Acad. Sci. U.S.A.">
        <title>Comparative genomics of biotechnologically important yeasts.</title>
        <authorList>
            <person name="Riley R."/>
            <person name="Haridas S."/>
            <person name="Wolfe K.H."/>
            <person name="Lopes M.R."/>
            <person name="Hittinger C.T."/>
            <person name="Goeker M."/>
            <person name="Salamov A.A."/>
            <person name="Wisecaver J.H."/>
            <person name="Long T.M."/>
            <person name="Calvey C.H."/>
            <person name="Aerts A.L."/>
            <person name="Barry K.W."/>
            <person name="Choi C."/>
            <person name="Clum A."/>
            <person name="Coughlan A.Y."/>
            <person name="Deshpande S."/>
            <person name="Douglass A.P."/>
            <person name="Hanson S.J."/>
            <person name="Klenk H.-P."/>
            <person name="LaButti K.M."/>
            <person name="Lapidus A."/>
            <person name="Lindquist E.A."/>
            <person name="Lipzen A.M."/>
            <person name="Meier-Kolthoff J.P."/>
            <person name="Ohm R.A."/>
            <person name="Otillar R.P."/>
            <person name="Pangilinan J.L."/>
            <person name="Peng Y."/>
            <person name="Rokas A."/>
            <person name="Rosa C.A."/>
            <person name="Scheuner C."/>
            <person name="Sibirny A.A."/>
            <person name="Slot J.C."/>
            <person name="Stielow J.B."/>
            <person name="Sun H."/>
            <person name="Kurtzman C.P."/>
            <person name="Blackwell M."/>
            <person name="Grigoriev I.V."/>
            <person name="Jeffries T.W."/>
        </authorList>
    </citation>
    <scope>NUCLEOTIDE SEQUENCE [LARGE SCALE GENOMIC DNA]</scope>
    <source>
        <strain evidence="3">ATCC 18201 / CBS 1600 / BCRC 20928 / JCM 3617 / NBRC 0987 / NRRL Y-1542</strain>
    </source>
</reference>
<evidence type="ECO:0000256" key="1">
    <source>
        <dbReference type="SAM" id="MobiDB-lite"/>
    </source>
</evidence>
<dbReference type="RefSeq" id="XP_020068273.1">
    <property type="nucleotide sequence ID" value="XM_020215872.1"/>
</dbReference>
<feature type="region of interest" description="Disordered" evidence="1">
    <location>
        <begin position="183"/>
        <end position="218"/>
    </location>
</feature>
<evidence type="ECO:0008006" key="4">
    <source>
        <dbReference type="Google" id="ProtNLM"/>
    </source>
</evidence>
<name>A0A1E4RVD6_CYBJN</name>
<feature type="compositionally biased region" description="Polar residues" evidence="1">
    <location>
        <begin position="568"/>
        <end position="580"/>
    </location>
</feature>
<feature type="compositionally biased region" description="Polar residues" evidence="1">
    <location>
        <begin position="400"/>
        <end position="416"/>
    </location>
</feature>
<evidence type="ECO:0000313" key="3">
    <source>
        <dbReference type="Proteomes" id="UP000094389"/>
    </source>
</evidence>
<dbReference type="EMBL" id="KV453943">
    <property type="protein sequence ID" value="ODV71234.1"/>
    <property type="molecule type" value="Genomic_DNA"/>
</dbReference>